<dbReference type="EMBL" id="SGPK01000025">
    <property type="protein sequence ID" value="THH10867.1"/>
    <property type="molecule type" value="Genomic_DNA"/>
</dbReference>
<dbReference type="SUPFAM" id="SSF53335">
    <property type="entry name" value="S-adenosyl-L-methionine-dependent methyltransferases"/>
    <property type="match status" value="1"/>
</dbReference>
<evidence type="ECO:0000256" key="3">
    <source>
        <dbReference type="ARBA" id="ARBA00022691"/>
    </source>
</evidence>
<protein>
    <recommendedName>
        <fullName evidence="8">SAM-dependent MTase RsmB/NOP-type domain-containing protein</fullName>
    </recommendedName>
</protein>
<feature type="compositionally biased region" description="Basic residues" evidence="7">
    <location>
        <begin position="503"/>
        <end position="515"/>
    </location>
</feature>
<feature type="binding site" evidence="6">
    <location>
        <position position="280"/>
    </location>
    <ligand>
        <name>S-adenosyl-L-methionine</name>
        <dbReference type="ChEBI" id="CHEBI:59789"/>
    </ligand>
</feature>
<keyword evidence="1 6" id="KW-0489">Methyltransferase</keyword>
<dbReference type="GO" id="GO:0008173">
    <property type="term" value="F:RNA methyltransferase activity"/>
    <property type="evidence" value="ECO:0007669"/>
    <property type="project" value="InterPro"/>
</dbReference>
<dbReference type="InterPro" id="IPR049560">
    <property type="entry name" value="MeTrfase_RsmB-F_NOP2_cat"/>
</dbReference>
<keyword evidence="4 6" id="KW-0694">RNA-binding</keyword>
<feature type="binding site" evidence="6">
    <location>
        <position position="253"/>
    </location>
    <ligand>
        <name>S-adenosyl-L-methionine</name>
        <dbReference type="ChEBI" id="CHEBI:59789"/>
    </ligand>
</feature>
<evidence type="ECO:0000256" key="6">
    <source>
        <dbReference type="PROSITE-ProRule" id="PRU01023"/>
    </source>
</evidence>
<comment type="catalytic activity">
    <reaction evidence="5">
        <text>a cytidine in 25S rRNA + S-adenosyl-L-methionine = a 5-methylcytidine in 25S rRNA + S-adenosyl-L-homocysteine + H(+)</text>
        <dbReference type="Rhea" id="RHEA:47780"/>
        <dbReference type="Rhea" id="RHEA-COMP:11911"/>
        <dbReference type="Rhea" id="RHEA-COMP:11912"/>
        <dbReference type="ChEBI" id="CHEBI:15378"/>
        <dbReference type="ChEBI" id="CHEBI:57856"/>
        <dbReference type="ChEBI" id="CHEBI:59789"/>
        <dbReference type="ChEBI" id="CHEBI:74483"/>
        <dbReference type="ChEBI" id="CHEBI:82748"/>
    </reaction>
</comment>
<feature type="region of interest" description="Disordered" evidence="7">
    <location>
        <begin position="443"/>
        <end position="515"/>
    </location>
</feature>
<dbReference type="OrthoDB" id="435282at2759"/>
<dbReference type="GO" id="GO:0005730">
    <property type="term" value="C:nucleolus"/>
    <property type="evidence" value="ECO:0007669"/>
    <property type="project" value="TreeGrafter"/>
</dbReference>
<dbReference type="Pfam" id="PF21153">
    <property type="entry name" value="NSUN5_N"/>
    <property type="match status" value="1"/>
</dbReference>
<feature type="domain" description="SAM-dependent MTase RsmB/NOP-type" evidence="8">
    <location>
        <begin position="126"/>
        <end position="436"/>
    </location>
</feature>
<feature type="binding site" evidence="6">
    <location>
        <position position="300"/>
    </location>
    <ligand>
        <name>S-adenosyl-L-methionine</name>
        <dbReference type="ChEBI" id="CHEBI:59789"/>
    </ligand>
</feature>
<dbReference type="AlphaFoldDB" id="A0A4S4LGK0"/>
<evidence type="ECO:0000313" key="10">
    <source>
        <dbReference type="Proteomes" id="UP000308199"/>
    </source>
</evidence>
<comment type="similarity">
    <text evidence="6">Belongs to the class I-like SAM-binding methyltransferase superfamily. RsmB/NOP family.</text>
</comment>
<dbReference type="InterPro" id="IPR029063">
    <property type="entry name" value="SAM-dependent_MTases_sf"/>
</dbReference>
<sequence>MNFYFDAAKTLDKLDAKQGSIKGAIGTFPEKDRKRMTALIIETLKYKSVLGEVIFAADLLRHERQKVTSKNLALLLVHDLLFAKGIQAGDGPIKQAIMRHKTRLHAELIKIKIKRGVKSMMELAQGGDARADLIPRYVRVNALLWTVDKAVQYFISKGFEEHGNPLDSKSSIRRDEHISNLLLFHPSVSFRDEPMLASGKIILQDKASCFPATVLAPPAHDNAHVIDATAAPGNKTTLLSSIMKGQGKLYAFERDKRRFETLVKMLAKAHCSNVEPTNTDFLSVDPLGTTYSRVSHVLLDPSCSGSGIVNRLDHLLETEDENDTNDKEERLQKLAAFQLLMIKHAMKFPAVEKIVYSTCSVHATENEEVVCQALASDEARTGHFVLARRKDVLPTWQRRGLLEKMAGSIENADALVRCMPGEDHTNGFFVSCFVRDRGNSNEIRRDTGDWKRGEERERKKEAAVRASLKKRGAGEVVNEGESNDKQSDGTATELGGAEQRSGSRCRKSKKRKLRK</sequence>
<name>A0A4S4LGK0_9AGAM</name>
<keyword evidence="3 6" id="KW-0949">S-adenosyl-L-methionine</keyword>
<accession>A0A4S4LGK0</accession>
<evidence type="ECO:0000256" key="2">
    <source>
        <dbReference type="ARBA" id="ARBA00022679"/>
    </source>
</evidence>
<keyword evidence="10" id="KW-1185">Reference proteome</keyword>
<feature type="compositionally biased region" description="Basic and acidic residues" evidence="7">
    <location>
        <begin position="443"/>
        <end position="463"/>
    </location>
</feature>
<dbReference type="InterPro" id="IPR048889">
    <property type="entry name" value="NSUN5_RCM1_N"/>
</dbReference>
<dbReference type="Pfam" id="PF01189">
    <property type="entry name" value="Methyltr_RsmB-F"/>
    <property type="match status" value="1"/>
</dbReference>
<dbReference type="Gene3D" id="3.40.50.150">
    <property type="entry name" value="Vaccinia Virus protein VP39"/>
    <property type="match status" value="1"/>
</dbReference>
<dbReference type="PROSITE" id="PS51686">
    <property type="entry name" value="SAM_MT_RSMB_NOP"/>
    <property type="match status" value="1"/>
</dbReference>
<dbReference type="InterPro" id="IPR023267">
    <property type="entry name" value="RCMT"/>
</dbReference>
<keyword evidence="2 6" id="KW-0808">Transferase</keyword>
<reference evidence="9 10" key="1">
    <citation type="submission" date="2019-02" db="EMBL/GenBank/DDBJ databases">
        <title>Genome sequencing of the rare red list fungi Phellinidium pouzarii.</title>
        <authorList>
            <person name="Buettner E."/>
            <person name="Kellner H."/>
        </authorList>
    </citation>
    <scope>NUCLEOTIDE SEQUENCE [LARGE SCALE GENOMIC DNA]</scope>
    <source>
        <strain evidence="9 10">DSM 108285</strain>
    </source>
</reference>
<dbReference type="InterPro" id="IPR001678">
    <property type="entry name" value="MeTrfase_RsmB-F_NOP2_dom"/>
</dbReference>
<gene>
    <name evidence="9" type="ORF">EW145_g1018</name>
</gene>
<dbReference type="Gene3D" id="3.30.70.1170">
    <property type="entry name" value="Sun protein, domain 3"/>
    <property type="match status" value="1"/>
</dbReference>
<evidence type="ECO:0000259" key="8">
    <source>
        <dbReference type="PROSITE" id="PS51686"/>
    </source>
</evidence>
<organism evidence="9 10">
    <name type="scientific">Phellinidium pouzarii</name>
    <dbReference type="NCBI Taxonomy" id="167371"/>
    <lineage>
        <taxon>Eukaryota</taxon>
        <taxon>Fungi</taxon>
        <taxon>Dikarya</taxon>
        <taxon>Basidiomycota</taxon>
        <taxon>Agaricomycotina</taxon>
        <taxon>Agaricomycetes</taxon>
        <taxon>Hymenochaetales</taxon>
        <taxon>Hymenochaetaceae</taxon>
        <taxon>Phellinidium</taxon>
    </lineage>
</organism>
<dbReference type="GO" id="GO:0003723">
    <property type="term" value="F:RNA binding"/>
    <property type="evidence" value="ECO:0007669"/>
    <property type="project" value="UniProtKB-UniRule"/>
</dbReference>
<evidence type="ECO:0000256" key="7">
    <source>
        <dbReference type="SAM" id="MobiDB-lite"/>
    </source>
</evidence>
<dbReference type="InterPro" id="IPR049561">
    <property type="entry name" value="NSUN5_7_fdxn-like"/>
</dbReference>
<evidence type="ECO:0000256" key="4">
    <source>
        <dbReference type="ARBA" id="ARBA00022884"/>
    </source>
</evidence>
<dbReference type="FunFam" id="3.40.50.150:FF:000164">
    <property type="entry name" value="Methyltransferase NSUN5, putative"/>
    <property type="match status" value="1"/>
</dbReference>
<dbReference type="PANTHER" id="PTHR22807">
    <property type="entry name" value="NOP2 YEAST -RELATED NOL1/NOP2/FMU SUN DOMAIN-CONTAINING"/>
    <property type="match status" value="1"/>
</dbReference>
<feature type="active site" description="Nucleophile" evidence="6">
    <location>
        <position position="359"/>
    </location>
</feature>
<evidence type="ECO:0000313" key="9">
    <source>
        <dbReference type="EMBL" id="THH10867.1"/>
    </source>
</evidence>
<dbReference type="PANTHER" id="PTHR22807:SF4">
    <property type="entry name" value="28S RRNA (CYTOSINE-C(5))-METHYLTRANSFERASE"/>
    <property type="match status" value="1"/>
</dbReference>
<dbReference type="PRINTS" id="PR02008">
    <property type="entry name" value="RCMTFAMILY"/>
</dbReference>
<evidence type="ECO:0000256" key="1">
    <source>
        <dbReference type="ARBA" id="ARBA00022603"/>
    </source>
</evidence>
<dbReference type="Pfam" id="PF21148">
    <property type="entry name" value="NSUN5_fdxn-like"/>
    <property type="match status" value="1"/>
</dbReference>
<comment type="caution">
    <text evidence="6">Lacks conserved residue(s) required for the propagation of feature annotation.</text>
</comment>
<dbReference type="Proteomes" id="UP000308199">
    <property type="component" value="Unassembled WGS sequence"/>
</dbReference>
<comment type="caution">
    <text evidence="9">The sequence shown here is derived from an EMBL/GenBank/DDBJ whole genome shotgun (WGS) entry which is preliminary data.</text>
</comment>
<dbReference type="GO" id="GO:0070475">
    <property type="term" value="P:rRNA base methylation"/>
    <property type="evidence" value="ECO:0007669"/>
    <property type="project" value="TreeGrafter"/>
</dbReference>
<proteinExistence type="inferred from homology"/>
<evidence type="ECO:0000256" key="5">
    <source>
        <dbReference type="ARBA" id="ARBA00053002"/>
    </source>
</evidence>